<organism evidence="2">
    <name type="scientific">Citrus vein enation virus</name>
    <dbReference type="NCBI Taxonomy" id="1301220"/>
    <lineage>
        <taxon>Viruses</taxon>
        <taxon>Riboviria</taxon>
        <taxon>Orthornavirae</taxon>
        <taxon>Pisuviricota</taxon>
        <taxon>Pisoniviricetes</taxon>
        <taxon>Sobelivirales</taxon>
        <taxon>Solemoviridae</taxon>
        <taxon>Enamovirus</taxon>
        <taxon>Enamovirus CVEV</taxon>
    </lineage>
</organism>
<feature type="region of interest" description="Disordered" evidence="1">
    <location>
        <begin position="309"/>
        <end position="354"/>
    </location>
</feature>
<feature type="compositionally biased region" description="Acidic residues" evidence="1">
    <location>
        <begin position="331"/>
        <end position="343"/>
    </location>
</feature>
<evidence type="ECO:0000313" key="2">
    <source>
        <dbReference type="EMBL" id="BBA66264.1"/>
    </source>
</evidence>
<name>A0A292GEE7_9VIRU</name>
<proteinExistence type="predicted"/>
<dbReference type="EMBL" id="LC089850">
    <property type="protein sequence ID" value="BBA66264.1"/>
    <property type="molecule type" value="Genomic_RNA"/>
</dbReference>
<feature type="compositionally biased region" description="Acidic residues" evidence="1">
    <location>
        <begin position="309"/>
        <end position="321"/>
    </location>
</feature>
<evidence type="ECO:0000256" key="1">
    <source>
        <dbReference type="SAM" id="MobiDB-lite"/>
    </source>
</evidence>
<sequence length="354" mass="38982">MPCYHVIPYDYFQPIHSSNWLGASLLALINYVGMGCPTQEGTPCEEPTCVALPYVLLCALALLWGHPRSCGRRGGVSLEALTLPRGFNIVGPPDFLWYFRICAARIGLIIPQSYWRDDGRRAIPLTHCALFTSLPCWLMAASGKAEYHCQGYVAPELQLPGDGPEHTVWVEEKWARWHELIVGLLGTHTNVASILRVLPDGGVTPHSQVLGKRNLIVDAFTSISTMAVGTDQPPPNRYMDDCSLTRLFCLREPYLSGYDTDNFSPGLHIALPWPEIPEGGEYLAHSFAELDQEFADLLAHLHVHDDEEDLGWFSDDGEGDIENPPAPHNTDEEDFGDSDDDDSIGGNAGSGPEA</sequence>
<accession>A0A292GEE7</accession>
<protein>
    <submittedName>
        <fullName evidence="2">39 kDa protein</fullName>
    </submittedName>
</protein>
<reference evidence="2" key="1">
    <citation type="submission" date="2015-10" db="EMBL/GenBank/DDBJ databases">
        <title>Vein enation symptom in Yuzu caused by Citrus vein enation virus.</title>
        <authorList>
            <person name="Nakazono-Nagaoka E."/>
        </authorList>
    </citation>
    <scope>NUCLEOTIDE SEQUENCE</scope>
    <source>
        <strain evidence="2">YM1</strain>
    </source>
</reference>